<dbReference type="KEGG" id="pes:SOPEG_3354"/>
<accession>W0HLI0</accession>
<dbReference type="RefSeq" id="WP_148297133.1">
    <property type="nucleotide sequence ID" value="NZ_CP006568.1"/>
</dbReference>
<gene>
    <name evidence="1" type="ORF">SOPEG_3354</name>
</gene>
<dbReference type="InterPro" id="IPR047812">
    <property type="entry name" value="YshB"/>
</dbReference>
<sequence length="40" mass="4097">MLQTIIAFVTQGLDAVINAGHAPQTALAAVMCATLINSLN</sequence>
<evidence type="ECO:0000313" key="1">
    <source>
        <dbReference type="EMBL" id="AHF74694.1"/>
    </source>
</evidence>
<dbReference type="AlphaFoldDB" id="W0HLI0"/>
<keyword evidence="2" id="KW-1185">Reference proteome</keyword>
<name>W0HLI0_9GAMM</name>
<evidence type="ECO:0000313" key="2">
    <source>
        <dbReference type="Proteomes" id="UP000019025"/>
    </source>
</evidence>
<dbReference type="Proteomes" id="UP000019025">
    <property type="component" value="Chromosome"/>
</dbReference>
<dbReference type="PATRIC" id="fig|2342.5.peg.3661"/>
<organism evidence="1 2">
    <name type="scientific">Candidatus Sodalis pierantonii str. SOPE</name>
    <dbReference type="NCBI Taxonomy" id="2342"/>
    <lineage>
        <taxon>Bacteria</taxon>
        <taxon>Pseudomonadati</taxon>
        <taxon>Pseudomonadota</taxon>
        <taxon>Gammaproteobacteria</taxon>
        <taxon>Enterobacterales</taxon>
        <taxon>Bruguierivoracaceae</taxon>
        <taxon>Sodalis</taxon>
    </lineage>
</organism>
<reference evidence="1 2" key="1">
    <citation type="journal article" date="2014" name="Genome Biol. Evol.">
        <title>Genome degeneration and adaptation in a nascent stage of symbiosis.</title>
        <authorList>
            <person name="Oakeson K.F."/>
            <person name="Gil R."/>
            <person name="Clayton A.L."/>
            <person name="Dunn D.M."/>
            <person name="von Niederhausern A.C."/>
            <person name="Hamil C."/>
            <person name="Aoyagi A."/>
            <person name="Duval B."/>
            <person name="Baca A."/>
            <person name="Silva F.J."/>
            <person name="Vallier A."/>
            <person name="Jackson D.G."/>
            <person name="Latorre A."/>
            <person name="Weiss R.B."/>
            <person name="Heddi A."/>
            <person name="Moya A."/>
            <person name="Dale C."/>
        </authorList>
    </citation>
    <scope>NUCLEOTIDE SEQUENCE [LARGE SCALE GENOMIC DNA]</scope>
    <source>
        <strain evidence="2">none</strain>
    </source>
</reference>
<dbReference type="EMBL" id="CP006568">
    <property type="protein sequence ID" value="AHF74694.1"/>
    <property type="molecule type" value="Genomic_DNA"/>
</dbReference>
<proteinExistence type="predicted"/>
<dbReference type="HOGENOM" id="CLU_207300_1_0_6"/>
<evidence type="ECO:0008006" key="3">
    <source>
        <dbReference type="Google" id="ProtNLM"/>
    </source>
</evidence>
<dbReference type="NCBIfam" id="NF033841">
    <property type="entry name" value="small_YshB"/>
    <property type="match status" value="1"/>
</dbReference>
<protein>
    <recommendedName>
        <fullName evidence="3">YshB</fullName>
    </recommendedName>
</protein>